<gene>
    <name evidence="2" type="ORF">CH63R_14551</name>
</gene>
<reference evidence="3" key="1">
    <citation type="journal article" date="2017" name="BMC Genomics">
        <title>Gapless genome assembly of Colletotrichum higginsianum reveals chromosome structure and association of transposable elements with secondary metabolite gene clusters.</title>
        <authorList>
            <person name="Dallery J.-F."/>
            <person name="Lapalu N."/>
            <person name="Zampounis A."/>
            <person name="Pigne S."/>
            <person name="Luyten I."/>
            <person name="Amselem J."/>
            <person name="Wittenberg A.H.J."/>
            <person name="Zhou S."/>
            <person name="de Queiroz M.V."/>
            <person name="Robin G.P."/>
            <person name="Auger A."/>
            <person name="Hainaut M."/>
            <person name="Henrissat B."/>
            <person name="Kim K.-T."/>
            <person name="Lee Y.-H."/>
            <person name="Lespinet O."/>
            <person name="Schwartz D.C."/>
            <person name="Thon M.R."/>
            <person name="O'Connell R.J."/>
        </authorList>
    </citation>
    <scope>NUCLEOTIDE SEQUENCE [LARGE SCALE GENOMIC DNA]</scope>
    <source>
        <strain evidence="3">IMI 349063</strain>
    </source>
</reference>
<feature type="compositionally biased region" description="Basic and acidic residues" evidence="1">
    <location>
        <begin position="159"/>
        <end position="171"/>
    </location>
</feature>
<dbReference type="GeneID" id="28873632"/>
<dbReference type="EMBL" id="LTAN01000012">
    <property type="protein sequence ID" value="OBR01979.1"/>
    <property type="molecule type" value="Genomic_DNA"/>
</dbReference>
<dbReference type="Proteomes" id="UP000092177">
    <property type="component" value="Chromosome 12"/>
</dbReference>
<dbReference type="OrthoDB" id="4830522at2759"/>
<organism evidence="2 3">
    <name type="scientific">Colletotrichum higginsianum (strain IMI 349063)</name>
    <name type="common">Crucifer anthracnose fungus</name>
    <dbReference type="NCBI Taxonomy" id="759273"/>
    <lineage>
        <taxon>Eukaryota</taxon>
        <taxon>Fungi</taxon>
        <taxon>Dikarya</taxon>
        <taxon>Ascomycota</taxon>
        <taxon>Pezizomycotina</taxon>
        <taxon>Sordariomycetes</taxon>
        <taxon>Hypocreomycetidae</taxon>
        <taxon>Glomerellales</taxon>
        <taxon>Glomerellaceae</taxon>
        <taxon>Colletotrichum</taxon>
        <taxon>Colletotrichum destructivum species complex</taxon>
    </lineage>
</organism>
<sequence>MLTEGASKAAKLLKAIQDEEVHLAEIAQGAADLVAEVSSQRKAGQATDDVLRRWSKTARDLAVNYLHSFHMCISSRLPLRRRTPPHRRHAHLLRTRLQTPHVAAHHPLPTLSHKRRLQAIGPDRPRTIPHPPGWLVLGRQLGHRRPPQDPDRLSALYLERDAPRPRARDGRGASVGGMDTGLLAADAEDAEGRQRRRYKGEIAALGAQLRELGHVPVVPPRRPGEEEDMIDHGARGRHRPVPAIAIAQPANGPAGRGHDMAQNENQQGQDEIVPGDSASRLVGNNGGLALPSVPRGLPFVPGAASAPAAARAAAGNVAAGFCLAFDGRRNNDGLPADVAPAVRDAVIARFWADKSLAELEGLLWEGWDRFFEFRLHMLEALFPLVFGRGRSRRPDRHRVMAIREAREKLLEEIFVLEDMIDDRRRPPGAVPVPYPGQGMLCKYFLGGNGLSPATEARVLGAHRLHL</sequence>
<proteinExistence type="predicted"/>
<comment type="caution">
    <text evidence="2">The sequence shown here is derived from an EMBL/GenBank/DDBJ whole genome shotgun (WGS) entry which is preliminary data.</text>
</comment>
<keyword evidence="3" id="KW-1185">Reference proteome</keyword>
<dbReference type="RefSeq" id="XP_018150497.1">
    <property type="nucleotide sequence ID" value="XM_018309525.1"/>
</dbReference>
<accession>A0A1B7XQE3</accession>
<dbReference type="VEuPathDB" id="FungiDB:CH63R_14551"/>
<evidence type="ECO:0000313" key="3">
    <source>
        <dbReference type="Proteomes" id="UP000092177"/>
    </source>
</evidence>
<feature type="region of interest" description="Disordered" evidence="1">
    <location>
        <begin position="159"/>
        <end position="195"/>
    </location>
</feature>
<dbReference type="AlphaFoldDB" id="A0A1B7XQE3"/>
<evidence type="ECO:0000313" key="2">
    <source>
        <dbReference type="EMBL" id="OBR01979.1"/>
    </source>
</evidence>
<name>A0A1B7XQE3_COLHI</name>
<protein>
    <submittedName>
        <fullName evidence="2">Uncharacterized protein</fullName>
    </submittedName>
</protein>
<dbReference type="KEGG" id="chig:CH63R_14551"/>
<feature type="region of interest" description="Disordered" evidence="1">
    <location>
        <begin position="215"/>
        <end position="235"/>
    </location>
</feature>
<evidence type="ECO:0000256" key="1">
    <source>
        <dbReference type="SAM" id="MobiDB-lite"/>
    </source>
</evidence>